<sequence>MSSSTPESTIINVTTIDLISEAELQFMLSKFNQMSEADFKKHLASKGCLRWAMTRVWNKEGAFRLMTIFEYKDEKSFLKCQEYFKQVEDRSNEQPLKLISNRAVIVSEFRA</sequence>
<dbReference type="Gene3D" id="3.30.70.100">
    <property type="match status" value="1"/>
</dbReference>
<comment type="caution">
    <text evidence="2">The sequence shown here is derived from an EMBL/GenBank/DDBJ whole genome shotgun (WGS) entry which is preliminary data.</text>
</comment>
<dbReference type="Proteomes" id="UP000252132">
    <property type="component" value="Unassembled WGS sequence"/>
</dbReference>
<name>A0A368DWQ4_9PROT</name>
<reference evidence="2 3" key="1">
    <citation type="journal article" date="2018" name="Microbiome">
        <title>Fine metagenomic profile of the Mediterranean stratified and mixed water columns revealed by assembly and recruitment.</title>
        <authorList>
            <person name="Haro-Moreno J.M."/>
            <person name="Lopez-Perez M."/>
            <person name="De La Torre J.R."/>
            <person name="Picazo A."/>
            <person name="Camacho A."/>
            <person name="Rodriguez-Valera F."/>
        </authorList>
    </citation>
    <scope>NUCLEOTIDE SEQUENCE [LARGE SCALE GENOMIC DNA]</scope>
    <source>
        <strain evidence="2">MED-G55</strain>
    </source>
</reference>
<accession>A0A368DWQ4</accession>
<protein>
    <recommendedName>
        <fullName evidence="1">DUF6974 domain-containing protein</fullName>
    </recommendedName>
</protein>
<dbReference type="SUPFAM" id="SSF54909">
    <property type="entry name" value="Dimeric alpha+beta barrel"/>
    <property type="match status" value="1"/>
</dbReference>
<evidence type="ECO:0000313" key="2">
    <source>
        <dbReference type="EMBL" id="RCL76084.1"/>
    </source>
</evidence>
<gene>
    <name evidence="2" type="ORF">DBW69_05635</name>
</gene>
<dbReference type="InterPro" id="IPR054247">
    <property type="entry name" value="DUF6974"/>
</dbReference>
<dbReference type="Pfam" id="PF22388">
    <property type="entry name" value="DUF6974"/>
    <property type="match status" value="1"/>
</dbReference>
<dbReference type="EMBL" id="QOQF01000025">
    <property type="protein sequence ID" value="RCL76084.1"/>
    <property type="molecule type" value="Genomic_DNA"/>
</dbReference>
<organism evidence="2 3">
    <name type="scientific">PS1 clade bacterium</name>
    <dbReference type="NCBI Taxonomy" id="2175152"/>
    <lineage>
        <taxon>Bacteria</taxon>
        <taxon>Pseudomonadati</taxon>
        <taxon>Pseudomonadota</taxon>
        <taxon>Alphaproteobacteria</taxon>
        <taxon>PS1 clade</taxon>
    </lineage>
</organism>
<dbReference type="InterPro" id="IPR011008">
    <property type="entry name" value="Dimeric_a/b-barrel"/>
</dbReference>
<evidence type="ECO:0000259" key="1">
    <source>
        <dbReference type="Pfam" id="PF22388"/>
    </source>
</evidence>
<dbReference type="AlphaFoldDB" id="A0A368DWQ4"/>
<proteinExistence type="predicted"/>
<feature type="domain" description="DUF6974" evidence="1">
    <location>
        <begin position="11"/>
        <end position="109"/>
    </location>
</feature>
<evidence type="ECO:0000313" key="3">
    <source>
        <dbReference type="Proteomes" id="UP000252132"/>
    </source>
</evidence>